<reference evidence="11" key="2">
    <citation type="journal article" date="2018" name="Plant J.">
        <title>The Sorghum bicolor reference genome: improved assembly, gene annotations, a transcriptome atlas, and signatures of genome organization.</title>
        <authorList>
            <person name="McCormick R.F."/>
            <person name="Truong S.K."/>
            <person name="Sreedasyam A."/>
            <person name="Jenkins J."/>
            <person name="Shu S."/>
            <person name="Sims D."/>
            <person name="Kennedy M."/>
            <person name="Amirebrahimi M."/>
            <person name="Weers B.D."/>
            <person name="McKinley B."/>
            <person name="Mattison A."/>
            <person name="Morishige D.T."/>
            <person name="Grimwood J."/>
            <person name="Schmutz J."/>
            <person name="Mullet J.E."/>
        </authorList>
    </citation>
    <scope>NUCLEOTIDE SEQUENCE [LARGE SCALE GENOMIC DNA]</scope>
    <source>
        <strain evidence="11">cv. BTx623</strain>
    </source>
</reference>
<reference evidence="10 11" key="1">
    <citation type="journal article" date="2009" name="Nature">
        <title>The Sorghum bicolor genome and the diversification of grasses.</title>
        <authorList>
            <person name="Paterson A.H."/>
            <person name="Bowers J.E."/>
            <person name="Bruggmann R."/>
            <person name="Dubchak I."/>
            <person name="Grimwood J."/>
            <person name="Gundlach H."/>
            <person name="Haberer G."/>
            <person name="Hellsten U."/>
            <person name="Mitros T."/>
            <person name="Poliakov A."/>
            <person name="Schmutz J."/>
            <person name="Spannagl M."/>
            <person name="Tang H."/>
            <person name="Wang X."/>
            <person name="Wicker T."/>
            <person name="Bharti A.K."/>
            <person name="Chapman J."/>
            <person name="Feltus F.A."/>
            <person name="Gowik U."/>
            <person name="Grigoriev I.V."/>
            <person name="Lyons E."/>
            <person name="Maher C.A."/>
            <person name="Martis M."/>
            <person name="Narechania A."/>
            <person name="Otillar R.P."/>
            <person name="Penning B.W."/>
            <person name="Salamov A.A."/>
            <person name="Wang Y."/>
            <person name="Zhang L."/>
            <person name="Carpita N.C."/>
            <person name="Freeling M."/>
            <person name="Gingle A.R."/>
            <person name="Hash C.T."/>
            <person name="Keller B."/>
            <person name="Klein P."/>
            <person name="Kresovich S."/>
            <person name="McCann M.C."/>
            <person name="Ming R."/>
            <person name="Peterson D.G."/>
            <person name="Mehboob-ur-Rahman"/>
            <person name="Ware D."/>
            <person name="Westhoff P."/>
            <person name="Mayer K.F."/>
            <person name="Messing J."/>
            <person name="Rokhsar D.S."/>
        </authorList>
    </citation>
    <scope>NUCLEOTIDE SEQUENCE [LARGE SCALE GENOMIC DNA]</scope>
    <source>
        <strain evidence="11">cv. BTx623</strain>
    </source>
</reference>
<feature type="domain" description="PGG" evidence="9">
    <location>
        <begin position="401"/>
        <end position="500"/>
    </location>
</feature>
<accession>A0A1Z5R8I2</accession>
<evidence type="ECO:0000256" key="3">
    <source>
        <dbReference type="ARBA" id="ARBA00022737"/>
    </source>
</evidence>
<feature type="transmembrane region" description="Helical" evidence="8">
    <location>
        <begin position="441"/>
        <end position="463"/>
    </location>
</feature>
<dbReference type="PANTHER" id="PTHR24186">
    <property type="entry name" value="PROTEIN PHOSPHATASE 1 REGULATORY SUBUNIT"/>
    <property type="match status" value="1"/>
</dbReference>
<dbReference type="GO" id="GO:0016020">
    <property type="term" value="C:membrane"/>
    <property type="evidence" value="ECO:0000318"/>
    <property type="project" value="GO_Central"/>
</dbReference>
<dbReference type="eggNOG" id="KOG0504">
    <property type="taxonomic scope" value="Eukaryota"/>
</dbReference>
<protein>
    <recommendedName>
        <fullName evidence="9">PGG domain-containing protein</fullName>
    </recommendedName>
</protein>
<dbReference type="Pfam" id="PF13962">
    <property type="entry name" value="PGG"/>
    <property type="match status" value="1"/>
</dbReference>
<keyword evidence="3" id="KW-0677">Repeat</keyword>
<feature type="transmembrane region" description="Helical" evidence="8">
    <location>
        <begin position="483"/>
        <end position="501"/>
    </location>
</feature>
<evidence type="ECO:0000256" key="5">
    <source>
        <dbReference type="ARBA" id="ARBA00023043"/>
    </source>
</evidence>
<dbReference type="AlphaFoldDB" id="A0A1Z5R8I2"/>
<dbReference type="SUPFAM" id="SSF48403">
    <property type="entry name" value="Ankyrin repeat"/>
    <property type="match status" value="1"/>
</dbReference>
<dbReference type="PROSITE" id="PS50297">
    <property type="entry name" value="ANK_REP_REGION"/>
    <property type="match status" value="1"/>
</dbReference>
<dbReference type="OMA" id="DHRELAM"/>
<organism evidence="10 11">
    <name type="scientific">Sorghum bicolor</name>
    <name type="common">Sorghum</name>
    <name type="synonym">Sorghum vulgare</name>
    <dbReference type="NCBI Taxonomy" id="4558"/>
    <lineage>
        <taxon>Eukaryota</taxon>
        <taxon>Viridiplantae</taxon>
        <taxon>Streptophyta</taxon>
        <taxon>Embryophyta</taxon>
        <taxon>Tracheophyta</taxon>
        <taxon>Spermatophyta</taxon>
        <taxon>Magnoliopsida</taxon>
        <taxon>Liliopsida</taxon>
        <taxon>Poales</taxon>
        <taxon>Poaceae</taxon>
        <taxon>PACMAD clade</taxon>
        <taxon>Panicoideae</taxon>
        <taxon>Andropogonodae</taxon>
        <taxon>Andropogoneae</taxon>
        <taxon>Sorghinae</taxon>
        <taxon>Sorghum</taxon>
    </lineage>
</organism>
<sequence length="550" mass="61164">MPRMDKDLLQAAIYGDSRKLQNMVAEKGLDVLLGTTQAGNTCLHIASIHGHREFCMDVLHQNRSLITAFNDDGETPLLAAITRGHTSLASFFLHFCLNHGHRDAIFDHRELAMELIRAVPEMSRAVNSYDESPMFISVMRDYEDITKLLLEIEDSAHGGTSGFNALHAAVRNGNSGIAKMIIEKRPDLSTEENGYRNTAVEQAVFLNKIDVLKVLLEHDWSLGYSVSTSGSPLLVSAAQRGYVGVARELLKHCPDAPYCDRNGWTCLHEAVLSGHTEFVEFVMGSQQLRNKLVNMRSEVGKTALHYAVEKCNPRILQALLLNHTTTDFTMISSYGREPSSGLLTEKEPPNKISDWNEVSMVLLQKDPNNASFVYYIHKCVKDMVTNASSKAFKSLTQTLIGNTFLVAILIATITFAAAFTLPGGYNSEGLPTMARKAAFQAFLISDTLAMCSSLAVAFICIIARWEDIGFLLYYRSFTKKLMWLSYMATTTAFATGLYTVLAPRLLWLAIAVCTLPVLLPIFTKLLDELPFLSLRLRLGRTFKSELLDIV</sequence>
<keyword evidence="2 8" id="KW-0812">Transmembrane</keyword>
<gene>
    <name evidence="10" type="ORF">SORBI_3008G179400</name>
</gene>
<evidence type="ECO:0000256" key="2">
    <source>
        <dbReference type="ARBA" id="ARBA00022692"/>
    </source>
</evidence>
<dbReference type="Gene3D" id="1.25.40.20">
    <property type="entry name" value="Ankyrin repeat-containing domain"/>
    <property type="match status" value="1"/>
</dbReference>
<proteinExistence type="predicted"/>
<feature type="transmembrane region" description="Helical" evidence="8">
    <location>
        <begin position="507"/>
        <end position="526"/>
    </location>
</feature>
<comment type="subcellular location">
    <subcellularLocation>
        <location evidence="1">Membrane</location>
        <topology evidence="1">Multi-pass membrane protein</topology>
    </subcellularLocation>
</comment>
<evidence type="ECO:0000256" key="8">
    <source>
        <dbReference type="SAM" id="Phobius"/>
    </source>
</evidence>
<dbReference type="Pfam" id="PF12796">
    <property type="entry name" value="Ank_2"/>
    <property type="match status" value="3"/>
</dbReference>
<evidence type="ECO:0000256" key="6">
    <source>
        <dbReference type="ARBA" id="ARBA00023136"/>
    </source>
</evidence>
<feature type="repeat" description="ANK" evidence="7">
    <location>
        <begin position="161"/>
        <end position="193"/>
    </location>
</feature>
<evidence type="ECO:0000313" key="10">
    <source>
        <dbReference type="EMBL" id="OQU79686.1"/>
    </source>
</evidence>
<dbReference type="PROSITE" id="PS50088">
    <property type="entry name" value="ANK_REPEAT"/>
    <property type="match status" value="1"/>
</dbReference>
<dbReference type="Gramene" id="OQU79686">
    <property type="protein sequence ID" value="OQU79686"/>
    <property type="gene ID" value="SORBI_3008G179400"/>
</dbReference>
<evidence type="ECO:0000313" key="11">
    <source>
        <dbReference type="Proteomes" id="UP000000768"/>
    </source>
</evidence>
<keyword evidence="5 7" id="KW-0040">ANK repeat</keyword>
<evidence type="ECO:0000256" key="4">
    <source>
        <dbReference type="ARBA" id="ARBA00022989"/>
    </source>
</evidence>
<dbReference type="PANTHER" id="PTHR24186:SF54">
    <property type="entry name" value="PGG DOMAIN-CONTAINING PROTEIN"/>
    <property type="match status" value="1"/>
</dbReference>
<feature type="transmembrane region" description="Helical" evidence="8">
    <location>
        <begin position="399"/>
        <end position="421"/>
    </location>
</feature>
<name>A0A1Z5R8I2_SORBI</name>
<dbReference type="Proteomes" id="UP000000768">
    <property type="component" value="Chromosome 8"/>
</dbReference>
<dbReference type="InParanoid" id="A0A1Z5R8I2"/>
<dbReference type="InterPro" id="IPR036770">
    <property type="entry name" value="Ankyrin_rpt-contain_sf"/>
</dbReference>
<dbReference type="EMBL" id="CM000767">
    <property type="protein sequence ID" value="OQU79686.1"/>
    <property type="molecule type" value="Genomic_DNA"/>
</dbReference>
<dbReference type="InterPro" id="IPR026961">
    <property type="entry name" value="PGG_dom"/>
</dbReference>
<evidence type="ECO:0000256" key="7">
    <source>
        <dbReference type="PROSITE-ProRule" id="PRU00023"/>
    </source>
</evidence>
<keyword evidence="4 8" id="KW-1133">Transmembrane helix</keyword>
<keyword evidence="11" id="KW-1185">Reference proteome</keyword>
<evidence type="ECO:0000256" key="1">
    <source>
        <dbReference type="ARBA" id="ARBA00004141"/>
    </source>
</evidence>
<dbReference type="InterPro" id="IPR002110">
    <property type="entry name" value="Ankyrin_rpt"/>
</dbReference>
<dbReference type="SMART" id="SM00248">
    <property type="entry name" value="ANK"/>
    <property type="match status" value="8"/>
</dbReference>
<evidence type="ECO:0000259" key="9">
    <source>
        <dbReference type="Pfam" id="PF13962"/>
    </source>
</evidence>
<dbReference type="STRING" id="4558.A0A1Z5R8I2"/>
<keyword evidence="6 8" id="KW-0472">Membrane</keyword>